<evidence type="ECO:0000313" key="1">
    <source>
        <dbReference type="EMBL" id="QHT08733.1"/>
    </source>
</evidence>
<dbReference type="AlphaFoldDB" id="A0A6C0CWX4"/>
<dbReference type="EMBL" id="MN739500">
    <property type="protein sequence ID" value="QHT08733.1"/>
    <property type="molecule type" value="Genomic_DNA"/>
</dbReference>
<organism evidence="1">
    <name type="scientific">viral metagenome</name>
    <dbReference type="NCBI Taxonomy" id="1070528"/>
    <lineage>
        <taxon>unclassified sequences</taxon>
        <taxon>metagenomes</taxon>
        <taxon>organismal metagenomes</taxon>
    </lineage>
</organism>
<protein>
    <recommendedName>
        <fullName evidence="2">C2H2-type domain-containing protein</fullName>
    </recommendedName>
</protein>
<name>A0A6C0CWX4_9ZZZZ</name>
<sequence>MDTMECEKIPAGDSITNDDSYDNLLPKFSKGINRKKIPAGCSVTNNDTIIPSLLYVSNNEPSKKLKKSPEHFQCHCGKRYIYRQGLYKHQKSCEKEKMDKIIPFDESSSQLIPKSIINDSDVGNLKELVVLLLKENKEIQKNFVDLIPHIQGNNTNSNNTITNNTTNNNQFNINMFLNEHCKNAMNLTDFIASLPITHETYDHTIENGLTKTITTMITDGLNNMDILERPIHCTDPSRKTMYVKDNDVWEKDTEFNKILLSIRTIALKQRTMINKWQQANQEWATDENLQTKLTSLVFNSMTDIENDQKECNKIIRAISKNTYLSNQIKDVYK</sequence>
<reference evidence="1" key="1">
    <citation type="journal article" date="2020" name="Nature">
        <title>Giant virus diversity and host interactions through global metagenomics.</title>
        <authorList>
            <person name="Schulz F."/>
            <person name="Roux S."/>
            <person name="Paez-Espino D."/>
            <person name="Jungbluth S."/>
            <person name="Walsh D.A."/>
            <person name="Denef V.J."/>
            <person name="McMahon K.D."/>
            <person name="Konstantinidis K.T."/>
            <person name="Eloe-Fadrosh E.A."/>
            <person name="Kyrpides N.C."/>
            <person name="Woyke T."/>
        </authorList>
    </citation>
    <scope>NUCLEOTIDE SEQUENCE</scope>
    <source>
        <strain evidence="1">GVMAG-M-3300023109-53</strain>
    </source>
</reference>
<accession>A0A6C0CWX4</accession>
<evidence type="ECO:0008006" key="2">
    <source>
        <dbReference type="Google" id="ProtNLM"/>
    </source>
</evidence>
<proteinExistence type="predicted"/>